<organism evidence="6 7">
    <name type="scientific">Deinococcus metallilatus</name>
    <dbReference type="NCBI Taxonomy" id="1211322"/>
    <lineage>
        <taxon>Bacteria</taxon>
        <taxon>Thermotogati</taxon>
        <taxon>Deinococcota</taxon>
        <taxon>Deinococci</taxon>
        <taxon>Deinococcales</taxon>
        <taxon>Deinococcaceae</taxon>
        <taxon>Deinococcus</taxon>
    </lineage>
</organism>
<reference evidence="6 7" key="1">
    <citation type="submission" date="2019-04" db="EMBL/GenBank/DDBJ databases">
        <title>Deinococcus metalilatus MA1002 mutant No.5.</title>
        <authorList>
            <person name="Park W."/>
            <person name="Park C."/>
        </authorList>
    </citation>
    <scope>NUCLEOTIDE SEQUENCE [LARGE SCALE GENOMIC DNA]</scope>
    <source>
        <strain evidence="6 7">MA1002-m5</strain>
    </source>
</reference>
<dbReference type="Proteomes" id="UP000536909">
    <property type="component" value="Unassembled WGS sequence"/>
</dbReference>
<dbReference type="Gene3D" id="3.40.50.720">
    <property type="entry name" value="NAD(P)-binding Rossmann-like Domain"/>
    <property type="match status" value="1"/>
</dbReference>
<feature type="domain" description="Ketoreductase" evidence="4">
    <location>
        <begin position="9"/>
        <end position="194"/>
    </location>
</feature>
<dbReference type="PANTHER" id="PTHR44196">
    <property type="entry name" value="DEHYDROGENASE/REDUCTASE SDR FAMILY MEMBER 7B"/>
    <property type="match status" value="1"/>
</dbReference>
<comment type="similarity">
    <text evidence="1 3">Belongs to the short-chain dehydrogenases/reductases (SDR) family.</text>
</comment>
<name>A0AAJ5F7K6_9DEIO</name>
<dbReference type="PANTHER" id="PTHR44196:SF1">
    <property type="entry name" value="DEHYDROGENASE_REDUCTASE SDR FAMILY MEMBER 7B"/>
    <property type="match status" value="1"/>
</dbReference>
<dbReference type="SUPFAM" id="SSF51735">
    <property type="entry name" value="NAD(P)-binding Rossmann-fold domains"/>
    <property type="match status" value="1"/>
</dbReference>
<protein>
    <submittedName>
        <fullName evidence="6">SDR family oxidoreductase</fullName>
    </submittedName>
    <submittedName>
        <fullName evidence="5">Short-subunit dehydrogenase</fullName>
    </submittedName>
</protein>
<dbReference type="Proteomes" id="UP000308000">
    <property type="component" value="Unassembled WGS sequence"/>
</dbReference>
<dbReference type="PRINTS" id="PR00081">
    <property type="entry name" value="GDHRDH"/>
</dbReference>
<dbReference type="RefSeq" id="WP_129117267.1">
    <property type="nucleotide sequence ID" value="NZ_BSUI01000012.1"/>
</dbReference>
<accession>A0AAJ5F7K6</accession>
<evidence type="ECO:0000256" key="3">
    <source>
        <dbReference type="RuleBase" id="RU000363"/>
    </source>
</evidence>
<dbReference type="GO" id="GO:0016020">
    <property type="term" value="C:membrane"/>
    <property type="evidence" value="ECO:0007669"/>
    <property type="project" value="TreeGrafter"/>
</dbReference>
<dbReference type="AlphaFoldDB" id="A0AAJ5F7K6"/>
<evidence type="ECO:0000313" key="7">
    <source>
        <dbReference type="Proteomes" id="UP000308000"/>
    </source>
</evidence>
<dbReference type="GO" id="GO:0016491">
    <property type="term" value="F:oxidoreductase activity"/>
    <property type="evidence" value="ECO:0007669"/>
    <property type="project" value="UniProtKB-KW"/>
</dbReference>
<dbReference type="InterPro" id="IPR020904">
    <property type="entry name" value="Sc_DH/Rdtase_CS"/>
</dbReference>
<evidence type="ECO:0000259" key="4">
    <source>
        <dbReference type="SMART" id="SM00822"/>
    </source>
</evidence>
<evidence type="ECO:0000313" key="6">
    <source>
        <dbReference type="EMBL" id="TLK31933.1"/>
    </source>
</evidence>
<keyword evidence="2" id="KW-0560">Oxidoreductase</keyword>
<reference evidence="5 8" key="2">
    <citation type="submission" date="2020-08" db="EMBL/GenBank/DDBJ databases">
        <title>Genomic Encyclopedia of Type Strains, Phase IV (KMG-IV): sequencing the most valuable type-strain genomes for metagenomic binning, comparative biology and taxonomic classification.</title>
        <authorList>
            <person name="Goeker M."/>
        </authorList>
    </citation>
    <scope>NUCLEOTIDE SEQUENCE [LARGE SCALE GENOMIC DNA]</scope>
    <source>
        <strain evidence="5 8">DSM 105434</strain>
    </source>
</reference>
<dbReference type="NCBIfam" id="NF005495">
    <property type="entry name" value="PRK07109.1"/>
    <property type="match status" value="1"/>
</dbReference>
<evidence type="ECO:0000313" key="5">
    <source>
        <dbReference type="EMBL" id="MBB5293193.1"/>
    </source>
</evidence>
<dbReference type="InterPro" id="IPR036291">
    <property type="entry name" value="NAD(P)-bd_dom_sf"/>
</dbReference>
<proteinExistence type="inferred from homology"/>
<dbReference type="InterPro" id="IPR002347">
    <property type="entry name" value="SDR_fam"/>
</dbReference>
<dbReference type="PRINTS" id="PR00080">
    <property type="entry name" value="SDRFAMILY"/>
</dbReference>
<dbReference type="Pfam" id="PF00106">
    <property type="entry name" value="adh_short"/>
    <property type="match status" value="1"/>
</dbReference>
<sequence>MKLKPLDEQVMVLTGASSGIGLTTARMAAKQGVRLVLAARSENALRQLTQELVDGGGQAVFAVCDVSREEDVQKLAELARATYGGCDTWVNNAGVGMYGTLLESSVEDMRRLFDINFWGIVYGSRAAVALMRERGGALINMGSVTSEQTVPLQSLYSASKHAVKGFTDGLRMELEHDGVPIAVTLIKPGPIDTPFPLNARSYLPTEPQHVPPVYAPETVARAVLHAAATPTRETYVGGGAKGIAASGEFAPHATEKALAAAAIPRTLSDRPPLPPERNILYHPSERLEERGDYPGVVQPVSVYTEAATHRKLLGAGLLGAGLAAALWHRSRRA</sequence>
<dbReference type="SMART" id="SM00822">
    <property type="entry name" value="PKS_KR"/>
    <property type="match status" value="1"/>
</dbReference>
<evidence type="ECO:0000313" key="8">
    <source>
        <dbReference type="Proteomes" id="UP000536909"/>
    </source>
</evidence>
<evidence type="ECO:0000256" key="1">
    <source>
        <dbReference type="ARBA" id="ARBA00006484"/>
    </source>
</evidence>
<gene>
    <name evidence="6" type="ORF">FCS05_00230</name>
    <name evidence="5" type="ORF">HNQ10_000006</name>
</gene>
<dbReference type="PROSITE" id="PS00061">
    <property type="entry name" value="ADH_SHORT"/>
    <property type="match status" value="1"/>
</dbReference>
<dbReference type="EMBL" id="JACHFV010000001">
    <property type="protein sequence ID" value="MBB5293193.1"/>
    <property type="molecule type" value="Genomic_DNA"/>
</dbReference>
<comment type="caution">
    <text evidence="6">The sequence shown here is derived from an EMBL/GenBank/DDBJ whole genome shotgun (WGS) entry which is preliminary data.</text>
</comment>
<dbReference type="EMBL" id="VBRC01000001">
    <property type="protein sequence ID" value="TLK31933.1"/>
    <property type="molecule type" value="Genomic_DNA"/>
</dbReference>
<keyword evidence="8" id="KW-1185">Reference proteome</keyword>
<dbReference type="InterPro" id="IPR057326">
    <property type="entry name" value="KR_dom"/>
</dbReference>
<evidence type="ECO:0000256" key="2">
    <source>
        <dbReference type="ARBA" id="ARBA00023002"/>
    </source>
</evidence>